<dbReference type="AlphaFoldDB" id="A0A2H3JZ04"/>
<keyword evidence="2" id="KW-1185">Reference proteome</keyword>
<accession>A0A2H3JZ04</accession>
<dbReference type="Proteomes" id="UP000218811">
    <property type="component" value="Unassembled WGS sequence"/>
</dbReference>
<proteinExistence type="predicted"/>
<name>A0A2H3JZ04_WOLCO</name>
<gene>
    <name evidence="1" type="ORF">WOLCODRAFT_17416</name>
</gene>
<organism evidence="1 2">
    <name type="scientific">Wolfiporia cocos (strain MD-104)</name>
    <name type="common">Brown rot fungus</name>
    <dbReference type="NCBI Taxonomy" id="742152"/>
    <lineage>
        <taxon>Eukaryota</taxon>
        <taxon>Fungi</taxon>
        <taxon>Dikarya</taxon>
        <taxon>Basidiomycota</taxon>
        <taxon>Agaricomycotina</taxon>
        <taxon>Agaricomycetes</taxon>
        <taxon>Polyporales</taxon>
        <taxon>Phaeolaceae</taxon>
        <taxon>Wolfiporia</taxon>
    </lineage>
</organism>
<reference evidence="1 2" key="1">
    <citation type="journal article" date="2012" name="Science">
        <title>The Paleozoic origin of enzymatic lignin decomposition reconstructed from 31 fungal genomes.</title>
        <authorList>
            <person name="Floudas D."/>
            <person name="Binder M."/>
            <person name="Riley R."/>
            <person name="Barry K."/>
            <person name="Blanchette R.A."/>
            <person name="Henrissat B."/>
            <person name="Martinez A.T."/>
            <person name="Otillar R."/>
            <person name="Spatafora J.W."/>
            <person name="Yadav J.S."/>
            <person name="Aerts A."/>
            <person name="Benoit I."/>
            <person name="Boyd A."/>
            <person name="Carlson A."/>
            <person name="Copeland A."/>
            <person name="Coutinho P.M."/>
            <person name="de Vries R.P."/>
            <person name="Ferreira P."/>
            <person name="Findley K."/>
            <person name="Foster B."/>
            <person name="Gaskell J."/>
            <person name="Glotzer D."/>
            <person name="Gorecki P."/>
            <person name="Heitman J."/>
            <person name="Hesse C."/>
            <person name="Hori C."/>
            <person name="Igarashi K."/>
            <person name="Jurgens J.A."/>
            <person name="Kallen N."/>
            <person name="Kersten P."/>
            <person name="Kohler A."/>
            <person name="Kuees U."/>
            <person name="Kumar T.K.A."/>
            <person name="Kuo A."/>
            <person name="LaButti K."/>
            <person name="Larrondo L.F."/>
            <person name="Lindquist E."/>
            <person name="Ling A."/>
            <person name="Lombard V."/>
            <person name="Lucas S."/>
            <person name="Lundell T."/>
            <person name="Martin R."/>
            <person name="McLaughlin D.J."/>
            <person name="Morgenstern I."/>
            <person name="Morin E."/>
            <person name="Murat C."/>
            <person name="Nagy L.G."/>
            <person name="Nolan M."/>
            <person name="Ohm R.A."/>
            <person name="Patyshakuliyeva A."/>
            <person name="Rokas A."/>
            <person name="Ruiz-Duenas F.J."/>
            <person name="Sabat G."/>
            <person name="Salamov A."/>
            <person name="Samejima M."/>
            <person name="Schmutz J."/>
            <person name="Slot J.C."/>
            <person name="St John F."/>
            <person name="Stenlid J."/>
            <person name="Sun H."/>
            <person name="Sun S."/>
            <person name="Syed K."/>
            <person name="Tsang A."/>
            <person name="Wiebenga A."/>
            <person name="Young D."/>
            <person name="Pisabarro A."/>
            <person name="Eastwood D.C."/>
            <person name="Martin F."/>
            <person name="Cullen D."/>
            <person name="Grigoriev I.V."/>
            <person name="Hibbett D.S."/>
        </authorList>
    </citation>
    <scope>NUCLEOTIDE SEQUENCE [LARGE SCALE GENOMIC DNA]</scope>
    <source>
        <strain evidence="1 2">MD-104</strain>
    </source>
</reference>
<evidence type="ECO:0000313" key="1">
    <source>
        <dbReference type="EMBL" id="PCH41964.1"/>
    </source>
</evidence>
<sequence>MPADRYQKSIKRIEASYRKGPLFPKGKKLYESWAPPPNKSVVTNVATGKPELWDIPSWSKKWVMELIPPQKYQGPSWNPNAPFPHIPVQHTKEERHQLLEQRYEEFDHLREQAELVRAERAHAQRLEGQAEQAYLDKVVGNYPGYHPMPPTPGPLLNRVLLEESAARIAKMVRIEPEWVKDHFHLLPEDTVCDRICITWKKYQYALRLLPILEEMECILVSLHNIIFEDYKFSAEKESQLVVEQV</sequence>
<dbReference type="EMBL" id="KB468124">
    <property type="protein sequence ID" value="PCH41964.1"/>
    <property type="molecule type" value="Genomic_DNA"/>
</dbReference>
<protein>
    <submittedName>
        <fullName evidence="1">Uncharacterized protein</fullName>
    </submittedName>
</protein>
<evidence type="ECO:0000313" key="2">
    <source>
        <dbReference type="Proteomes" id="UP000218811"/>
    </source>
</evidence>